<keyword evidence="2" id="KW-1185">Reference proteome</keyword>
<feature type="compositionally biased region" description="Basic and acidic residues" evidence="1">
    <location>
        <begin position="51"/>
        <end position="60"/>
    </location>
</feature>
<dbReference type="Gene3D" id="6.10.140.390">
    <property type="match status" value="1"/>
</dbReference>
<evidence type="ECO:0000313" key="2">
    <source>
        <dbReference type="Proteomes" id="UP000504635"/>
    </source>
</evidence>
<reference evidence="3" key="1">
    <citation type="submission" date="2025-08" db="UniProtKB">
        <authorList>
            <consortium name="RefSeq"/>
        </authorList>
    </citation>
    <scope>IDENTIFICATION</scope>
    <source>
        <tissue evidence="3">Gonads</tissue>
    </source>
</reference>
<dbReference type="RefSeq" id="XP_030753494.1">
    <property type="nucleotide sequence ID" value="XM_030897634.1"/>
</dbReference>
<dbReference type="GeneID" id="115880431"/>
<feature type="compositionally biased region" description="Basic residues" evidence="1">
    <location>
        <begin position="61"/>
        <end position="71"/>
    </location>
</feature>
<gene>
    <name evidence="3" type="primary">LOC115880431</name>
</gene>
<dbReference type="AlphaFoldDB" id="A0A6J2XS94"/>
<organism evidence="2 3">
    <name type="scientific">Sitophilus oryzae</name>
    <name type="common">Rice weevil</name>
    <name type="synonym">Curculio oryzae</name>
    <dbReference type="NCBI Taxonomy" id="7048"/>
    <lineage>
        <taxon>Eukaryota</taxon>
        <taxon>Metazoa</taxon>
        <taxon>Ecdysozoa</taxon>
        <taxon>Arthropoda</taxon>
        <taxon>Hexapoda</taxon>
        <taxon>Insecta</taxon>
        <taxon>Pterygota</taxon>
        <taxon>Neoptera</taxon>
        <taxon>Endopterygota</taxon>
        <taxon>Coleoptera</taxon>
        <taxon>Polyphaga</taxon>
        <taxon>Cucujiformia</taxon>
        <taxon>Curculionidae</taxon>
        <taxon>Dryophthorinae</taxon>
        <taxon>Sitophilus</taxon>
    </lineage>
</organism>
<accession>A0A6J2XS94</accession>
<proteinExistence type="predicted"/>
<dbReference type="KEGG" id="soy:115880431"/>
<dbReference type="InParanoid" id="A0A6J2XS94"/>
<evidence type="ECO:0000256" key="1">
    <source>
        <dbReference type="SAM" id="MobiDB-lite"/>
    </source>
</evidence>
<dbReference type="OrthoDB" id="6759887at2759"/>
<evidence type="ECO:0000313" key="3">
    <source>
        <dbReference type="RefSeq" id="XP_030753494.1"/>
    </source>
</evidence>
<feature type="region of interest" description="Disordered" evidence="1">
    <location>
        <begin position="17"/>
        <end position="98"/>
    </location>
</feature>
<protein>
    <submittedName>
        <fullName evidence="3">Uncharacterized protein LOC115880431 isoform X1</fullName>
    </submittedName>
</protein>
<dbReference type="Proteomes" id="UP000504635">
    <property type="component" value="Unplaced"/>
</dbReference>
<feature type="compositionally biased region" description="Polar residues" evidence="1">
    <location>
        <begin position="18"/>
        <end position="38"/>
    </location>
</feature>
<sequence length="98" mass="11339">MMSVIVINYKYRIRFPDDTQSIPGAKQQQYGLPTNFNISEHPPVVMRVKSHRDSDQSETQRKRRSRNRLSNRRSTGYVTPEQIEEAKNMGESGTSPQV</sequence>
<name>A0A6J2XS94_SITOR</name>